<reference evidence="1 2" key="1">
    <citation type="submission" date="2021-03" db="EMBL/GenBank/DDBJ databases">
        <title>Antimicrobial resistance genes in bacteria isolated from Japanese honey, and their potential for conferring macrolide and lincosamide resistance in the American foulbrood pathogen Paenibacillus larvae.</title>
        <authorList>
            <person name="Okamoto M."/>
            <person name="Kumagai M."/>
            <person name="Kanamori H."/>
            <person name="Takamatsu D."/>
        </authorList>
    </citation>
    <scope>NUCLEOTIDE SEQUENCE [LARGE SCALE GENOMIC DNA]</scope>
    <source>
        <strain evidence="1 2">J41TS12</strain>
    </source>
</reference>
<protein>
    <submittedName>
        <fullName evidence="1">Uncharacterized protein</fullName>
    </submittedName>
</protein>
<sequence>MLINKQIENDKYTFIFESIELKKSTKKVMIRTRALTKVGFL</sequence>
<keyword evidence="2" id="KW-1185">Reference proteome</keyword>
<gene>
    <name evidence="1" type="ORF">J41TS12_30710</name>
</gene>
<dbReference type="AlphaFoldDB" id="A0A919XXK0"/>
<dbReference type="EMBL" id="BORR01000010">
    <property type="protein sequence ID" value="GIO38210.1"/>
    <property type="molecule type" value="Genomic_DNA"/>
</dbReference>
<proteinExistence type="predicted"/>
<evidence type="ECO:0000313" key="1">
    <source>
        <dbReference type="EMBL" id="GIO38210.1"/>
    </source>
</evidence>
<evidence type="ECO:0000313" key="2">
    <source>
        <dbReference type="Proteomes" id="UP000681162"/>
    </source>
</evidence>
<comment type="caution">
    <text evidence="1">The sequence shown here is derived from an EMBL/GenBank/DDBJ whole genome shotgun (WGS) entry which is preliminary data.</text>
</comment>
<organism evidence="1 2">
    <name type="scientific">Paenibacillus antibioticophila</name>
    <dbReference type="NCBI Taxonomy" id="1274374"/>
    <lineage>
        <taxon>Bacteria</taxon>
        <taxon>Bacillati</taxon>
        <taxon>Bacillota</taxon>
        <taxon>Bacilli</taxon>
        <taxon>Bacillales</taxon>
        <taxon>Paenibacillaceae</taxon>
        <taxon>Paenibacillus</taxon>
    </lineage>
</organism>
<accession>A0A919XXK0</accession>
<name>A0A919XXK0_9BACL</name>
<dbReference type="Proteomes" id="UP000681162">
    <property type="component" value="Unassembled WGS sequence"/>
</dbReference>